<accession>A0ABU6V7F8</accession>
<evidence type="ECO:0000313" key="2">
    <source>
        <dbReference type="Proteomes" id="UP001341840"/>
    </source>
</evidence>
<dbReference type="Proteomes" id="UP001341840">
    <property type="component" value="Unassembled WGS sequence"/>
</dbReference>
<evidence type="ECO:0000313" key="1">
    <source>
        <dbReference type="EMBL" id="MED6168086.1"/>
    </source>
</evidence>
<proteinExistence type="predicted"/>
<sequence length="224" mass="25203">MLGVSGAQFKGFKSLEEALVYMHGRSAAKEKNIVSTPTMKEKLSPAKVKVGEPSSKMLSTQPEASFDGGSVDSGTYAGGGFVIVEDMELYLWKACHKLGLGCPVFDRKLFYDVSGQLMFAFLAAVRCEEKGLAVESDGSFMADEFMAREDAAFKLLDGLLKRTGTEVCDFNFRRNCVLRVEGREDRESRESMLQQRLLDVERDCARLRHEIEMYQKHLGFWRQP</sequence>
<name>A0ABU6V7F8_9FABA</name>
<gene>
    <name evidence="1" type="ORF">PIB30_008742</name>
</gene>
<keyword evidence="2" id="KW-1185">Reference proteome</keyword>
<reference evidence="1 2" key="1">
    <citation type="journal article" date="2023" name="Plants (Basel)">
        <title>Bridging the Gap: Combining Genomics and Transcriptomics Approaches to Understand Stylosanthes scabra, an Orphan Legume from the Brazilian Caatinga.</title>
        <authorList>
            <person name="Ferreira-Neto J.R.C."/>
            <person name="da Silva M.D."/>
            <person name="Binneck E."/>
            <person name="de Melo N.F."/>
            <person name="da Silva R.H."/>
            <person name="de Melo A.L.T.M."/>
            <person name="Pandolfi V."/>
            <person name="Bustamante F.O."/>
            <person name="Brasileiro-Vidal A.C."/>
            <person name="Benko-Iseppon A.M."/>
        </authorList>
    </citation>
    <scope>NUCLEOTIDE SEQUENCE [LARGE SCALE GENOMIC DNA]</scope>
    <source>
        <tissue evidence="1">Leaves</tissue>
    </source>
</reference>
<comment type="caution">
    <text evidence="1">The sequence shown here is derived from an EMBL/GenBank/DDBJ whole genome shotgun (WGS) entry which is preliminary data.</text>
</comment>
<dbReference type="EMBL" id="JASCZI010151054">
    <property type="protein sequence ID" value="MED6168086.1"/>
    <property type="molecule type" value="Genomic_DNA"/>
</dbReference>
<protein>
    <submittedName>
        <fullName evidence="1">Uncharacterized protein</fullName>
    </submittedName>
</protein>
<organism evidence="1 2">
    <name type="scientific">Stylosanthes scabra</name>
    <dbReference type="NCBI Taxonomy" id="79078"/>
    <lineage>
        <taxon>Eukaryota</taxon>
        <taxon>Viridiplantae</taxon>
        <taxon>Streptophyta</taxon>
        <taxon>Embryophyta</taxon>
        <taxon>Tracheophyta</taxon>
        <taxon>Spermatophyta</taxon>
        <taxon>Magnoliopsida</taxon>
        <taxon>eudicotyledons</taxon>
        <taxon>Gunneridae</taxon>
        <taxon>Pentapetalae</taxon>
        <taxon>rosids</taxon>
        <taxon>fabids</taxon>
        <taxon>Fabales</taxon>
        <taxon>Fabaceae</taxon>
        <taxon>Papilionoideae</taxon>
        <taxon>50 kb inversion clade</taxon>
        <taxon>dalbergioids sensu lato</taxon>
        <taxon>Dalbergieae</taxon>
        <taxon>Pterocarpus clade</taxon>
        <taxon>Stylosanthes</taxon>
    </lineage>
</organism>